<dbReference type="OrthoDB" id="6159456at2759"/>
<accession>A0A6H5GXD9</accession>
<name>A0A6H5GXD9_9HEMI</name>
<sequence>MFKQSFNKNNHVRINSNPRLYYTSTVLQAISPPYNAFLYGLKNKLLRRTFRNYWRKKMTKSELDQEILARTPSRRPSLTPQR</sequence>
<dbReference type="SUPFAM" id="SSF81321">
    <property type="entry name" value="Family A G protein-coupled receptor-like"/>
    <property type="match status" value="1"/>
</dbReference>
<organism evidence="1 2">
    <name type="scientific">Nesidiocoris tenuis</name>
    <dbReference type="NCBI Taxonomy" id="355587"/>
    <lineage>
        <taxon>Eukaryota</taxon>
        <taxon>Metazoa</taxon>
        <taxon>Ecdysozoa</taxon>
        <taxon>Arthropoda</taxon>
        <taxon>Hexapoda</taxon>
        <taxon>Insecta</taxon>
        <taxon>Pterygota</taxon>
        <taxon>Neoptera</taxon>
        <taxon>Paraneoptera</taxon>
        <taxon>Hemiptera</taxon>
        <taxon>Heteroptera</taxon>
        <taxon>Panheteroptera</taxon>
        <taxon>Cimicomorpha</taxon>
        <taxon>Miridae</taxon>
        <taxon>Dicyphina</taxon>
        <taxon>Nesidiocoris</taxon>
    </lineage>
</organism>
<dbReference type="Proteomes" id="UP000479000">
    <property type="component" value="Unassembled WGS sequence"/>
</dbReference>
<gene>
    <name evidence="1" type="ORF">NTEN_LOCUS11346</name>
</gene>
<dbReference type="AlphaFoldDB" id="A0A6H5GXD9"/>
<reference evidence="1 2" key="1">
    <citation type="submission" date="2020-02" db="EMBL/GenBank/DDBJ databases">
        <authorList>
            <person name="Ferguson B K."/>
        </authorList>
    </citation>
    <scope>NUCLEOTIDE SEQUENCE [LARGE SCALE GENOMIC DNA]</scope>
</reference>
<feature type="non-terminal residue" evidence="1">
    <location>
        <position position="82"/>
    </location>
</feature>
<keyword evidence="2" id="KW-1185">Reference proteome</keyword>
<protein>
    <submittedName>
        <fullName evidence="1">Uncharacterized protein</fullName>
    </submittedName>
</protein>
<dbReference type="EMBL" id="CADCXU010016678">
    <property type="protein sequence ID" value="CAB0005869.1"/>
    <property type="molecule type" value="Genomic_DNA"/>
</dbReference>
<evidence type="ECO:0000313" key="1">
    <source>
        <dbReference type="EMBL" id="CAB0005869.1"/>
    </source>
</evidence>
<evidence type="ECO:0000313" key="2">
    <source>
        <dbReference type="Proteomes" id="UP000479000"/>
    </source>
</evidence>
<proteinExistence type="predicted"/>